<dbReference type="AlphaFoldDB" id="A0A8B7NA38"/>
<keyword evidence="2" id="KW-1185">Reference proteome</keyword>
<dbReference type="SUPFAM" id="SSF57903">
    <property type="entry name" value="FYVE/PHD zinc finger"/>
    <property type="match status" value="1"/>
</dbReference>
<dbReference type="GeneID" id="108667861"/>
<evidence type="ECO:0000313" key="2">
    <source>
        <dbReference type="Proteomes" id="UP000694843"/>
    </source>
</evidence>
<evidence type="ECO:0000313" key="3">
    <source>
        <dbReference type="RefSeq" id="XP_018010446.1"/>
    </source>
</evidence>
<name>A0A8B7NA38_HYAAZ</name>
<dbReference type="RefSeq" id="XP_018010446.1">
    <property type="nucleotide sequence ID" value="XM_018154957.1"/>
</dbReference>
<proteinExistence type="predicted"/>
<accession>A0A8B7NA38</accession>
<dbReference type="InterPro" id="IPR013083">
    <property type="entry name" value="Znf_RING/FYVE/PHD"/>
</dbReference>
<evidence type="ECO:0000256" key="1">
    <source>
        <dbReference type="SAM" id="MobiDB-lite"/>
    </source>
</evidence>
<dbReference type="Gene3D" id="3.30.40.10">
    <property type="entry name" value="Zinc/RING finger domain, C3HC4 (zinc finger)"/>
    <property type="match status" value="1"/>
</dbReference>
<dbReference type="InterPro" id="IPR011011">
    <property type="entry name" value="Znf_FYVE_PHD"/>
</dbReference>
<dbReference type="KEGG" id="hazt:108667861"/>
<dbReference type="Proteomes" id="UP000694843">
    <property type="component" value="Unplaced"/>
</dbReference>
<feature type="region of interest" description="Disordered" evidence="1">
    <location>
        <begin position="266"/>
        <end position="292"/>
    </location>
</feature>
<protein>
    <submittedName>
        <fullName evidence="3">Uncharacterized protein LOC108667861</fullName>
    </submittedName>
</protein>
<organism evidence="2 3">
    <name type="scientific">Hyalella azteca</name>
    <name type="common">Amphipod</name>
    <dbReference type="NCBI Taxonomy" id="294128"/>
    <lineage>
        <taxon>Eukaryota</taxon>
        <taxon>Metazoa</taxon>
        <taxon>Ecdysozoa</taxon>
        <taxon>Arthropoda</taxon>
        <taxon>Crustacea</taxon>
        <taxon>Multicrustacea</taxon>
        <taxon>Malacostraca</taxon>
        <taxon>Eumalacostraca</taxon>
        <taxon>Peracarida</taxon>
        <taxon>Amphipoda</taxon>
        <taxon>Senticaudata</taxon>
        <taxon>Talitrida</taxon>
        <taxon>Talitroidea</taxon>
        <taxon>Hyalellidae</taxon>
        <taxon>Hyalella</taxon>
    </lineage>
</organism>
<sequence length="615" mass="67717">MVAPNYLEIPAPIIFATESFSLHKKPNQSAQPSLAIMKLFESVNVQFKTCGNECQGLQECSCLKNDHANFMNIFRDQWRAAPQNKLVRYGSATAQSYTHAFAHYISANNSTPTYPVNIIRCLEVVQLMKPTLAATERVMSHVEIAVRNRFESPGYMNETKSDEETGIDTVHIEAFLRCNTNMVQHDADLAEEIFSNRNEQSLKETKKFNSKSLTHGLERLDGNHRKNIFQKKCNLKEPKKYKKIKTDCLLKFPELEEVPDSCGSFSASSESRHYPAGDPTPIVQPADNAGQLSDITDSRGVDACEEPLENQLCPMENVNTNLGNENSQATKTMEIYCICEISKEENPTKKKPCKWIRCCGGKKCESYIERMATRNVAGGNWFHLECLQMNKMPNGPWSCKKCNDKKTANLRQDSTNYNTQECSIVLQRCPKDPDRSVWCAEQSFPQVSAAEVKSEASEAAAPSLVLEAAADNTNDECEDGTMDVDVKEEPFTYDEAREPPSPGFGGLLVAPPLCVPCKREAPMEAPDGHDVPLCYLLVTDGAEGQAADRGVNVVYVGGGSGVNVVYVGGGRGVNVVYVGGGRGVNVVCVGGGRGVNNPVIPMTDLSAFGYWLMPA</sequence>
<gene>
    <name evidence="3" type="primary">LOC108667861</name>
</gene>
<reference evidence="3" key="1">
    <citation type="submission" date="2025-08" db="UniProtKB">
        <authorList>
            <consortium name="RefSeq"/>
        </authorList>
    </citation>
    <scope>IDENTIFICATION</scope>
    <source>
        <tissue evidence="3">Whole organism</tissue>
    </source>
</reference>
<dbReference type="OrthoDB" id="7753208at2759"/>